<evidence type="ECO:0000313" key="4">
    <source>
        <dbReference type="EMBL" id="CAF4988932.1"/>
    </source>
</evidence>
<accession>A0A8S3D9T7</accession>
<dbReference type="Proteomes" id="UP000681967">
    <property type="component" value="Unassembled WGS sequence"/>
</dbReference>
<feature type="non-terminal residue" evidence="4">
    <location>
        <position position="1"/>
    </location>
</feature>
<proteinExistence type="predicted"/>
<dbReference type="Proteomes" id="UP000681720">
    <property type="component" value="Unassembled WGS sequence"/>
</dbReference>
<feature type="region of interest" description="Disordered" evidence="1">
    <location>
        <begin position="1"/>
        <end position="81"/>
    </location>
</feature>
<evidence type="ECO:0000256" key="1">
    <source>
        <dbReference type="SAM" id="MobiDB-lite"/>
    </source>
</evidence>
<feature type="non-terminal residue" evidence="4">
    <location>
        <position position="81"/>
    </location>
</feature>
<gene>
    <name evidence="2" type="ORF">BYL167_LOCUS33048</name>
    <name evidence="4" type="ORF">GIL414_LOCUS56506</name>
    <name evidence="3" type="ORF">SMN809_LOCUS51715</name>
</gene>
<evidence type="ECO:0000313" key="2">
    <source>
        <dbReference type="EMBL" id="CAF4434743.1"/>
    </source>
</evidence>
<evidence type="ECO:0000313" key="5">
    <source>
        <dbReference type="Proteomes" id="UP000681720"/>
    </source>
</evidence>
<feature type="compositionally biased region" description="Acidic residues" evidence="1">
    <location>
        <begin position="9"/>
        <end position="18"/>
    </location>
</feature>
<feature type="compositionally biased region" description="Polar residues" evidence="1">
    <location>
        <begin position="37"/>
        <end position="48"/>
    </location>
</feature>
<reference evidence="4" key="1">
    <citation type="submission" date="2021-02" db="EMBL/GenBank/DDBJ databases">
        <authorList>
            <person name="Nowell W R."/>
        </authorList>
    </citation>
    <scope>NUCLEOTIDE SEQUENCE</scope>
</reference>
<feature type="compositionally biased region" description="Polar residues" evidence="1">
    <location>
        <begin position="66"/>
        <end position="81"/>
    </location>
</feature>
<dbReference type="EMBL" id="CAJOBH010063074">
    <property type="protein sequence ID" value="CAF4434743.1"/>
    <property type="molecule type" value="Genomic_DNA"/>
</dbReference>
<comment type="caution">
    <text evidence="4">The sequence shown here is derived from an EMBL/GenBank/DDBJ whole genome shotgun (WGS) entry which is preliminary data.</text>
</comment>
<dbReference type="EMBL" id="CAJOBI010173992">
    <property type="protein sequence ID" value="CAF4900259.1"/>
    <property type="molecule type" value="Genomic_DNA"/>
</dbReference>
<evidence type="ECO:0000313" key="3">
    <source>
        <dbReference type="EMBL" id="CAF4900259.1"/>
    </source>
</evidence>
<protein>
    <submittedName>
        <fullName evidence="4">Uncharacterized protein</fullName>
    </submittedName>
</protein>
<dbReference type="EMBL" id="CAJOBJ010203118">
    <property type="protein sequence ID" value="CAF4988932.1"/>
    <property type="molecule type" value="Genomic_DNA"/>
</dbReference>
<organism evidence="4 5">
    <name type="scientific">Rotaria magnacalcarata</name>
    <dbReference type="NCBI Taxonomy" id="392030"/>
    <lineage>
        <taxon>Eukaryota</taxon>
        <taxon>Metazoa</taxon>
        <taxon>Spiralia</taxon>
        <taxon>Gnathifera</taxon>
        <taxon>Rotifera</taxon>
        <taxon>Eurotatoria</taxon>
        <taxon>Bdelloidea</taxon>
        <taxon>Philodinida</taxon>
        <taxon>Philodinidae</taxon>
        <taxon>Rotaria</taxon>
    </lineage>
</organism>
<sequence>FRGGPLPDLNEDGEEDDIMGPTWPPRGPNRGQRKQQSDIMSNENSENTETTDHHSSINPLMESKSEQSIPSDETSSPVNDT</sequence>
<dbReference type="Proteomes" id="UP000676336">
    <property type="component" value="Unassembled WGS sequence"/>
</dbReference>
<name>A0A8S3D9T7_9BILA</name>
<dbReference type="AlphaFoldDB" id="A0A8S3D9T7"/>